<gene>
    <name evidence="1" type="ORF">PHYPA_007790</name>
</gene>
<dbReference type="AlphaFoldDB" id="A0A2K1KK01"/>
<sequence>MHGFDRLTLIKSHDFIKNSSKESKCPHEGHLEFVLVDHSNFKKLSLINMLVYYKELIQTSKKFGHYNLCILSQYNRCI</sequence>
<dbReference type="EnsemblPlants" id="Pp3c5_16801V3.1">
    <property type="protein sequence ID" value="Pp3c5_16801V3.1"/>
    <property type="gene ID" value="Pp3c5_16801"/>
</dbReference>
<evidence type="ECO:0000313" key="2">
    <source>
        <dbReference type="EnsemblPlants" id="Pp3c5_16801V3.1"/>
    </source>
</evidence>
<accession>A0A2K1KK01</accession>
<reference evidence="2" key="3">
    <citation type="submission" date="2020-12" db="UniProtKB">
        <authorList>
            <consortium name="EnsemblPlants"/>
        </authorList>
    </citation>
    <scope>IDENTIFICATION</scope>
</reference>
<reference evidence="1 3" key="1">
    <citation type="journal article" date="2008" name="Science">
        <title>The Physcomitrella genome reveals evolutionary insights into the conquest of land by plants.</title>
        <authorList>
            <person name="Rensing S."/>
            <person name="Lang D."/>
            <person name="Zimmer A."/>
            <person name="Terry A."/>
            <person name="Salamov A."/>
            <person name="Shapiro H."/>
            <person name="Nishiyama T."/>
            <person name="Perroud P.-F."/>
            <person name="Lindquist E."/>
            <person name="Kamisugi Y."/>
            <person name="Tanahashi T."/>
            <person name="Sakakibara K."/>
            <person name="Fujita T."/>
            <person name="Oishi K."/>
            <person name="Shin-I T."/>
            <person name="Kuroki Y."/>
            <person name="Toyoda A."/>
            <person name="Suzuki Y."/>
            <person name="Hashimoto A."/>
            <person name="Yamaguchi K."/>
            <person name="Sugano A."/>
            <person name="Kohara Y."/>
            <person name="Fujiyama A."/>
            <person name="Anterola A."/>
            <person name="Aoki S."/>
            <person name="Ashton N."/>
            <person name="Barbazuk W.B."/>
            <person name="Barker E."/>
            <person name="Bennetzen J."/>
            <person name="Bezanilla M."/>
            <person name="Blankenship R."/>
            <person name="Cho S.H."/>
            <person name="Dutcher S."/>
            <person name="Estelle M."/>
            <person name="Fawcett J.A."/>
            <person name="Gundlach H."/>
            <person name="Hanada K."/>
            <person name="Heyl A."/>
            <person name="Hicks K.A."/>
            <person name="Hugh J."/>
            <person name="Lohr M."/>
            <person name="Mayer K."/>
            <person name="Melkozernov A."/>
            <person name="Murata T."/>
            <person name="Nelson D."/>
            <person name="Pils B."/>
            <person name="Prigge M."/>
            <person name="Reiss B."/>
            <person name="Renner T."/>
            <person name="Rombauts S."/>
            <person name="Rushton P."/>
            <person name="Sanderfoot A."/>
            <person name="Schween G."/>
            <person name="Shiu S.-H."/>
            <person name="Stueber K."/>
            <person name="Theodoulou F.L."/>
            <person name="Tu H."/>
            <person name="Van de Peer Y."/>
            <person name="Verrier P.J."/>
            <person name="Waters E."/>
            <person name="Wood A."/>
            <person name="Yang L."/>
            <person name="Cove D."/>
            <person name="Cuming A."/>
            <person name="Hasebe M."/>
            <person name="Lucas S."/>
            <person name="Mishler D.B."/>
            <person name="Reski R."/>
            <person name="Grigoriev I."/>
            <person name="Quatrano R.S."/>
            <person name="Boore J.L."/>
        </authorList>
    </citation>
    <scope>NUCLEOTIDE SEQUENCE [LARGE SCALE GENOMIC DNA]</scope>
    <source>
        <strain evidence="2 3">cv. Gransden 2004</strain>
    </source>
</reference>
<keyword evidence="3" id="KW-1185">Reference proteome</keyword>
<reference evidence="1 3" key="2">
    <citation type="journal article" date="2018" name="Plant J.">
        <title>The Physcomitrella patens chromosome-scale assembly reveals moss genome structure and evolution.</title>
        <authorList>
            <person name="Lang D."/>
            <person name="Ullrich K.K."/>
            <person name="Murat F."/>
            <person name="Fuchs J."/>
            <person name="Jenkins J."/>
            <person name="Haas F.B."/>
            <person name="Piednoel M."/>
            <person name="Gundlach H."/>
            <person name="Van Bel M."/>
            <person name="Meyberg R."/>
            <person name="Vives C."/>
            <person name="Morata J."/>
            <person name="Symeonidi A."/>
            <person name="Hiss M."/>
            <person name="Muchero W."/>
            <person name="Kamisugi Y."/>
            <person name="Saleh O."/>
            <person name="Blanc G."/>
            <person name="Decker E.L."/>
            <person name="van Gessel N."/>
            <person name="Grimwood J."/>
            <person name="Hayes R.D."/>
            <person name="Graham S.W."/>
            <person name="Gunter L.E."/>
            <person name="McDaniel S.F."/>
            <person name="Hoernstein S.N.W."/>
            <person name="Larsson A."/>
            <person name="Li F.W."/>
            <person name="Perroud P.F."/>
            <person name="Phillips J."/>
            <person name="Ranjan P."/>
            <person name="Rokshar D.S."/>
            <person name="Rothfels C.J."/>
            <person name="Schneider L."/>
            <person name="Shu S."/>
            <person name="Stevenson D.W."/>
            <person name="Thummler F."/>
            <person name="Tillich M."/>
            <person name="Villarreal Aguilar J.C."/>
            <person name="Widiez T."/>
            <person name="Wong G.K."/>
            <person name="Wymore A."/>
            <person name="Zhang Y."/>
            <person name="Zimmer A.D."/>
            <person name="Quatrano R.S."/>
            <person name="Mayer K.F.X."/>
            <person name="Goodstein D."/>
            <person name="Casacuberta J.M."/>
            <person name="Vandepoele K."/>
            <person name="Reski R."/>
            <person name="Cuming A.C."/>
            <person name="Tuskan G.A."/>
            <person name="Maumus F."/>
            <person name="Salse J."/>
            <person name="Schmutz J."/>
            <person name="Rensing S.A."/>
        </authorList>
    </citation>
    <scope>NUCLEOTIDE SEQUENCE [LARGE SCALE GENOMIC DNA]</scope>
    <source>
        <strain evidence="2 3">cv. Gransden 2004</strain>
    </source>
</reference>
<name>A0A2K1KK01_PHYPA</name>
<organism evidence="1">
    <name type="scientific">Physcomitrium patens</name>
    <name type="common">Spreading-leaved earth moss</name>
    <name type="synonym">Physcomitrella patens</name>
    <dbReference type="NCBI Taxonomy" id="3218"/>
    <lineage>
        <taxon>Eukaryota</taxon>
        <taxon>Viridiplantae</taxon>
        <taxon>Streptophyta</taxon>
        <taxon>Embryophyta</taxon>
        <taxon>Bryophyta</taxon>
        <taxon>Bryophytina</taxon>
        <taxon>Bryopsida</taxon>
        <taxon>Funariidae</taxon>
        <taxon>Funariales</taxon>
        <taxon>Funariaceae</taxon>
        <taxon>Physcomitrium</taxon>
    </lineage>
</organism>
<dbReference type="EMBL" id="ABEU02000005">
    <property type="protein sequence ID" value="PNR54114.1"/>
    <property type="molecule type" value="Genomic_DNA"/>
</dbReference>
<proteinExistence type="predicted"/>
<evidence type="ECO:0000313" key="3">
    <source>
        <dbReference type="Proteomes" id="UP000006727"/>
    </source>
</evidence>
<dbReference type="Proteomes" id="UP000006727">
    <property type="component" value="Chromosome 5"/>
</dbReference>
<evidence type="ECO:0000313" key="1">
    <source>
        <dbReference type="EMBL" id="PNR54114.1"/>
    </source>
</evidence>
<dbReference type="InParanoid" id="A0A2K1KK01"/>
<protein>
    <submittedName>
        <fullName evidence="1 2">Uncharacterized protein</fullName>
    </submittedName>
</protein>
<dbReference type="Gramene" id="Pp3c5_16801V3.1">
    <property type="protein sequence ID" value="Pp3c5_16801V3.1"/>
    <property type="gene ID" value="Pp3c5_16801"/>
</dbReference>